<sequence length="976" mass="109518">ICNLCDTSMYYNKGECVPKMTGCAEQLVGGCLKCSTNYNLIESKCLSQSSDCILQNIKTCQICNNDVISIKGSCTKDTFCKYGMTTNTQTCILCYGNSVTDNTGICSSVNDKCVYGSGSICYQYINGTYLSQSNEEMSCENSDICLYLAVENKIVDLKCKRDMYQSGDKHMCNTDNLCIQGVTNDCMQCDEGHHIINGKCVTNTNCTIQNSDVCISCDTITISGRCATIKNCNIYNHNVCSMCQSGYYKTDTECVDISISKYTGCTTMFMQSGCVECSSEYYLESGLCHTQPNSTQKSELETDNCLERNQKGCFRCSDGFYLDNLKCIPCENNCVYCANKTFCTKCDDYSYLKNGACTQMNSLITVCTQMMSTYDGCVTCRDGYFKSIDGRNCDACNESCSTCLSGTSCLECNPSYYRIGYSGLCQPYSTLDNCINKTSHGCTLCEDGYYLSHLSKCEKCHSNCTSCESETVCLACTEDNILNELNLCVHYSNILNCLGAMKSKCSKCIDGYETQEFDTTCHKSKSNVGLVIGLSVAGFIILLIVGIIIIVLFVIFHSLRNEEKRKEAQVCVFLMKRSNVTMIPLPNGIVSSAKEIKYDETLPVLEESKGLICIGNNSKNTLKIQLTTMNTQHKYLIRTEPKIVTVKKGYACEFEIFVTPQCTCKLLDQVICVSLDIHKGEQYSTNIPLVFETELSTHLDPDELFEEKKIGNGSFGIVFLGTFRRKKVAIKKMKQSTNNEKMLDEFKKEVEMLDKFRSDYIIHFYGAVFDSSKICMVTEFAEYGSVQDLITKDHKNNTNVLYGKDKLRVKFISDLANGIKYLHENGILHRDIKPDNVLVVSLELNVRVNAKLTDFGSSRNINLLMTNMTFTKGVGTPIYMAPEILEKEKYKKSADIFSFGVTFYQTLVWDEIYKKSDTRFTYPWGVADYVCSGLRLEKTESMGDGEFEIISDCWCQDPNYRPSINSVVEKLYALEK</sequence>
<keyword evidence="4" id="KW-1133">Transmembrane helix</keyword>
<dbReference type="Gene3D" id="2.10.220.10">
    <property type="entry name" value="Hormone Receptor, Insulin-like Growth Factor Receptor 1, Chain A, domain 2"/>
    <property type="match status" value="1"/>
</dbReference>
<dbReference type="InterPro" id="IPR053215">
    <property type="entry name" value="TKL_Ser/Thr_kinase"/>
</dbReference>
<dbReference type="AlphaFoldDB" id="A0A0A1U3P8"/>
<evidence type="ECO:0000256" key="2">
    <source>
        <dbReference type="ARBA" id="ARBA00022840"/>
    </source>
</evidence>
<organism evidence="6 7">
    <name type="scientific">Entamoeba invadens IP1</name>
    <dbReference type="NCBI Taxonomy" id="370355"/>
    <lineage>
        <taxon>Eukaryota</taxon>
        <taxon>Amoebozoa</taxon>
        <taxon>Evosea</taxon>
        <taxon>Archamoebae</taxon>
        <taxon>Mastigamoebida</taxon>
        <taxon>Entamoebidae</taxon>
        <taxon>Entamoeba</taxon>
    </lineage>
</organism>
<dbReference type="OMA" id="CENSDIC"/>
<keyword evidence="4" id="KW-0812">Transmembrane</keyword>
<reference evidence="6 7" key="1">
    <citation type="submission" date="2012-10" db="EMBL/GenBank/DDBJ databases">
        <authorList>
            <person name="Zafar N."/>
            <person name="Inman J."/>
            <person name="Hall N."/>
            <person name="Lorenzi H."/>
            <person name="Caler E."/>
        </authorList>
    </citation>
    <scope>NUCLEOTIDE SEQUENCE [LARGE SCALE GENOMIC DNA]</scope>
    <source>
        <strain evidence="6 7">IP1</strain>
    </source>
</reference>
<dbReference type="EMBL" id="KB206690">
    <property type="protein sequence ID" value="ELP88833.1"/>
    <property type="molecule type" value="Genomic_DNA"/>
</dbReference>
<protein>
    <submittedName>
        <fullName evidence="6">Protein kinase, putative</fullName>
    </submittedName>
</protein>
<keyword evidence="4" id="KW-0472">Membrane</keyword>
<dbReference type="SUPFAM" id="SSF57184">
    <property type="entry name" value="Growth factor receptor domain"/>
    <property type="match status" value="2"/>
</dbReference>
<feature type="domain" description="Protein kinase" evidence="5">
    <location>
        <begin position="704"/>
        <end position="973"/>
    </location>
</feature>
<dbReference type="PANTHER" id="PTHR45756">
    <property type="entry name" value="PALMITOYLTRANSFERASE"/>
    <property type="match status" value="1"/>
</dbReference>
<dbReference type="Proteomes" id="UP000014680">
    <property type="component" value="Unassembled WGS sequence"/>
</dbReference>
<dbReference type="InterPro" id="IPR017441">
    <property type="entry name" value="Protein_kinase_ATP_BS"/>
</dbReference>
<keyword evidence="7" id="KW-1185">Reference proteome</keyword>
<dbReference type="SUPFAM" id="SSF56112">
    <property type="entry name" value="Protein kinase-like (PK-like)"/>
    <property type="match status" value="1"/>
</dbReference>
<name>A0A0A1U3P8_ENTIV</name>
<evidence type="ECO:0000256" key="3">
    <source>
        <dbReference type="PROSITE-ProRule" id="PRU10141"/>
    </source>
</evidence>
<dbReference type="SMART" id="SM00261">
    <property type="entry name" value="FU"/>
    <property type="match status" value="5"/>
</dbReference>
<evidence type="ECO:0000256" key="4">
    <source>
        <dbReference type="SAM" id="Phobius"/>
    </source>
</evidence>
<proteinExistence type="predicted"/>
<evidence type="ECO:0000313" key="6">
    <source>
        <dbReference type="EMBL" id="ELP88833.1"/>
    </source>
</evidence>
<dbReference type="PROSITE" id="PS50011">
    <property type="entry name" value="PROTEIN_KINASE_DOM"/>
    <property type="match status" value="1"/>
</dbReference>
<evidence type="ECO:0000313" key="7">
    <source>
        <dbReference type="Proteomes" id="UP000014680"/>
    </source>
</evidence>
<dbReference type="PROSITE" id="PS00107">
    <property type="entry name" value="PROTEIN_KINASE_ATP"/>
    <property type="match status" value="1"/>
</dbReference>
<keyword evidence="2 3" id="KW-0067">ATP-binding</keyword>
<dbReference type="Gene3D" id="1.10.510.10">
    <property type="entry name" value="Transferase(Phosphotransferase) domain 1"/>
    <property type="match status" value="1"/>
</dbReference>
<dbReference type="PANTHER" id="PTHR45756:SF1">
    <property type="entry name" value="PROTEIN KINASE DOMAIN CONTAINING PROTEIN"/>
    <property type="match status" value="1"/>
</dbReference>
<dbReference type="VEuPathDB" id="AmoebaDB:EIN_369110"/>
<dbReference type="InterPro" id="IPR006212">
    <property type="entry name" value="Furin_repeat"/>
</dbReference>
<keyword evidence="6" id="KW-0808">Transferase</keyword>
<dbReference type="SMART" id="SM00220">
    <property type="entry name" value="S_TKc"/>
    <property type="match status" value="1"/>
</dbReference>
<dbReference type="OrthoDB" id="1924919at2759"/>
<dbReference type="RefSeq" id="XP_004255604.1">
    <property type="nucleotide sequence ID" value="XM_004255556.1"/>
</dbReference>
<feature type="binding site" evidence="3">
    <location>
        <position position="732"/>
    </location>
    <ligand>
        <name>ATP</name>
        <dbReference type="ChEBI" id="CHEBI:30616"/>
    </ligand>
</feature>
<dbReference type="Pfam" id="PF00069">
    <property type="entry name" value="Pkinase"/>
    <property type="match status" value="1"/>
</dbReference>
<accession>A0A0A1U3P8</accession>
<evidence type="ECO:0000259" key="5">
    <source>
        <dbReference type="PROSITE" id="PS50011"/>
    </source>
</evidence>
<dbReference type="InterPro" id="IPR000719">
    <property type="entry name" value="Prot_kinase_dom"/>
</dbReference>
<feature type="transmembrane region" description="Helical" evidence="4">
    <location>
        <begin position="530"/>
        <end position="556"/>
    </location>
</feature>
<dbReference type="InterPro" id="IPR009030">
    <property type="entry name" value="Growth_fac_rcpt_cys_sf"/>
</dbReference>
<keyword evidence="6" id="KW-0418">Kinase</keyword>
<dbReference type="GeneID" id="14887807"/>
<feature type="non-terminal residue" evidence="6">
    <location>
        <position position="1"/>
    </location>
</feature>
<dbReference type="InterPro" id="IPR008271">
    <property type="entry name" value="Ser/Thr_kinase_AS"/>
</dbReference>
<dbReference type="GO" id="GO:0004672">
    <property type="term" value="F:protein kinase activity"/>
    <property type="evidence" value="ECO:0007669"/>
    <property type="project" value="InterPro"/>
</dbReference>
<dbReference type="GO" id="GO:0005524">
    <property type="term" value="F:ATP binding"/>
    <property type="evidence" value="ECO:0007669"/>
    <property type="project" value="UniProtKB-UniRule"/>
</dbReference>
<evidence type="ECO:0000256" key="1">
    <source>
        <dbReference type="ARBA" id="ARBA00022741"/>
    </source>
</evidence>
<keyword evidence="1 3" id="KW-0547">Nucleotide-binding</keyword>
<dbReference type="PROSITE" id="PS00108">
    <property type="entry name" value="PROTEIN_KINASE_ST"/>
    <property type="match status" value="1"/>
</dbReference>
<gene>
    <name evidence="6" type="ORF">EIN_369110</name>
</gene>
<dbReference type="KEGG" id="eiv:EIN_369110"/>
<dbReference type="InterPro" id="IPR011009">
    <property type="entry name" value="Kinase-like_dom_sf"/>
</dbReference>